<reference evidence="1" key="1">
    <citation type="journal article" date="2014" name="Front. Microbiol.">
        <title>High frequency of phylogenetically diverse reductive dehalogenase-homologous genes in deep subseafloor sedimentary metagenomes.</title>
        <authorList>
            <person name="Kawai M."/>
            <person name="Futagami T."/>
            <person name="Toyoda A."/>
            <person name="Takaki Y."/>
            <person name="Nishi S."/>
            <person name="Hori S."/>
            <person name="Arai W."/>
            <person name="Tsubouchi T."/>
            <person name="Morono Y."/>
            <person name="Uchiyama I."/>
            <person name="Ito T."/>
            <person name="Fujiyama A."/>
            <person name="Inagaki F."/>
            <person name="Takami H."/>
        </authorList>
    </citation>
    <scope>NUCLEOTIDE SEQUENCE</scope>
    <source>
        <strain evidence="1">Expedition CK06-06</strain>
    </source>
</reference>
<name>X0VPS1_9ZZZZ</name>
<dbReference type="Gene3D" id="1.20.58.2050">
    <property type="match status" value="1"/>
</dbReference>
<protein>
    <recommendedName>
        <fullName evidence="2">GINS subunit domain-containing protein</fullName>
    </recommendedName>
</protein>
<evidence type="ECO:0000313" key="1">
    <source>
        <dbReference type="EMBL" id="GAG02546.1"/>
    </source>
</evidence>
<sequence length="143" mass="16161">MQVRIVTTHKVPAVETPGITIKETEAGREMTVPFWVAMELLDAGLARLTDEGVSGEEWTQIHYRERFQPLGQPSPLPDDFYSKVYLTFMREIRAASGDSVKAENLDRMKGRFRDILESRIGKITRLASAEVPTQTRGLQPEEA</sequence>
<accession>X0VPS1</accession>
<dbReference type="InterPro" id="IPR038437">
    <property type="entry name" value="GINS_Psf3_sf"/>
</dbReference>
<proteinExistence type="predicted"/>
<comment type="caution">
    <text evidence="1">The sequence shown here is derived from an EMBL/GenBank/DDBJ whole genome shotgun (WGS) entry which is preliminary data.</text>
</comment>
<dbReference type="EMBL" id="BARS01022660">
    <property type="protein sequence ID" value="GAG02546.1"/>
    <property type="molecule type" value="Genomic_DNA"/>
</dbReference>
<feature type="non-terminal residue" evidence="1">
    <location>
        <position position="143"/>
    </location>
</feature>
<organism evidence="1">
    <name type="scientific">marine sediment metagenome</name>
    <dbReference type="NCBI Taxonomy" id="412755"/>
    <lineage>
        <taxon>unclassified sequences</taxon>
        <taxon>metagenomes</taxon>
        <taxon>ecological metagenomes</taxon>
    </lineage>
</organism>
<dbReference type="CDD" id="cd11714">
    <property type="entry name" value="GINS_A_archaea"/>
    <property type="match status" value="1"/>
</dbReference>
<evidence type="ECO:0008006" key="2">
    <source>
        <dbReference type="Google" id="ProtNLM"/>
    </source>
</evidence>
<dbReference type="AlphaFoldDB" id="X0VPS1"/>
<gene>
    <name evidence="1" type="ORF">S01H1_36194</name>
</gene>